<gene>
    <name evidence="1" type="ORF">CEW91_09115</name>
</gene>
<protein>
    <submittedName>
        <fullName evidence="1">Uncharacterized protein</fullName>
    </submittedName>
</protein>
<dbReference type="EMBL" id="CP022133">
    <property type="protein sequence ID" value="ASG66287.1"/>
    <property type="molecule type" value="Genomic_DNA"/>
</dbReference>
<dbReference type="RefSeq" id="WP_088768662.1">
    <property type="nucleotide sequence ID" value="NZ_CP022133.1"/>
</dbReference>
<evidence type="ECO:0000313" key="1">
    <source>
        <dbReference type="EMBL" id="ASG66287.1"/>
    </source>
</evidence>
<reference evidence="1 2" key="1">
    <citation type="submission" date="2017-06" db="EMBL/GenBank/DDBJ databases">
        <title>Complete genome sequence of Idiomarina piscisalsi strain 10PY1A isolated from soil of Soudi Arabia.</title>
        <authorList>
            <person name="Kim M.-C."/>
            <person name="Jung B.K."/>
            <person name="Budiyanto F."/>
            <person name="Nzila A."/>
            <person name="Shin J.-H."/>
        </authorList>
    </citation>
    <scope>NUCLEOTIDE SEQUENCE [LARGE SCALE GENOMIC DNA]</scope>
    <source>
        <strain evidence="1 2">10PY1A</strain>
    </source>
</reference>
<keyword evidence="2" id="KW-1185">Reference proteome</keyword>
<sequence>MSESLDQVLVLIKEELDAEEMDKTHIEELFQKLRDKIESVLADKSNSVEEKETKLSMVSELLTQYEEQARQQRTLIQGGLKKLSKGRRSLKEYQENT</sequence>
<name>A0ABN5AUD7_9GAMM</name>
<evidence type="ECO:0000313" key="2">
    <source>
        <dbReference type="Proteomes" id="UP000197717"/>
    </source>
</evidence>
<proteinExistence type="predicted"/>
<dbReference type="Proteomes" id="UP000197717">
    <property type="component" value="Chromosome"/>
</dbReference>
<accession>A0ABN5AUD7</accession>
<organism evidence="1 2">
    <name type="scientific">Idiomarina piscisalsi</name>
    <dbReference type="NCBI Taxonomy" id="1096243"/>
    <lineage>
        <taxon>Bacteria</taxon>
        <taxon>Pseudomonadati</taxon>
        <taxon>Pseudomonadota</taxon>
        <taxon>Gammaproteobacteria</taxon>
        <taxon>Alteromonadales</taxon>
        <taxon>Idiomarinaceae</taxon>
        <taxon>Idiomarina</taxon>
    </lineage>
</organism>